<reference evidence="2" key="1">
    <citation type="submission" date="2017-10" db="EMBL/GenBank/DDBJ databases">
        <title>Rapid genome shrinkage in a self-fertile nematode reveals novel sperm competition proteins.</title>
        <authorList>
            <person name="Yin D."/>
            <person name="Schwarz E.M."/>
            <person name="Thomas C.G."/>
            <person name="Felde R.L."/>
            <person name="Korf I.F."/>
            <person name="Cutter A.D."/>
            <person name="Schartner C.M."/>
            <person name="Ralston E.J."/>
            <person name="Meyer B.J."/>
            <person name="Haag E.S."/>
        </authorList>
    </citation>
    <scope>NUCLEOTIDE SEQUENCE [LARGE SCALE GENOMIC DNA]</scope>
    <source>
        <strain evidence="2">JU1422</strain>
    </source>
</reference>
<dbReference type="AlphaFoldDB" id="A0A2G5TSG9"/>
<comment type="caution">
    <text evidence="1">The sequence shown here is derived from an EMBL/GenBank/DDBJ whole genome shotgun (WGS) entry which is preliminary data.</text>
</comment>
<name>A0A2G5TSG9_9PELO</name>
<organism evidence="1 2">
    <name type="scientific">Caenorhabditis nigoni</name>
    <dbReference type="NCBI Taxonomy" id="1611254"/>
    <lineage>
        <taxon>Eukaryota</taxon>
        <taxon>Metazoa</taxon>
        <taxon>Ecdysozoa</taxon>
        <taxon>Nematoda</taxon>
        <taxon>Chromadorea</taxon>
        <taxon>Rhabditida</taxon>
        <taxon>Rhabditina</taxon>
        <taxon>Rhabditomorpha</taxon>
        <taxon>Rhabditoidea</taxon>
        <taxon>Rhabditidae</taxon>
        <taxon>Peloderinae</taxon>
        <taxon>Caenorhabditis</taxon>
    </lineage>
</organism>
<evidence type="ECO:0000313" key="1">
    <source>
        <dbReference type="EMBL" id="PIC30237.1"/>
    </source>
</evidence>
<evidence type="ECO:0000313" key="2">
    <source>
        <dbReference type="Proteomes" id="UP000230233"/>
    </source>
</evidence>
<gene>
    <name evidence="1" type="primary">Cnig_chr_V.g21549</name>
    <name evidence="1" type="ORF">B9Z55_021549</name>
</gene>
<dbReference type="Proteomes" id="UP000230233">
    <property type="component" value="Chromosome V"/>
</dbReference>
<proteinExistence type="predicted"/>
<sequence length="223" mass="25715">MWEMTWDETLASEAGKVVDKVHQRDWNIPTRTNNYSVFFTTSVENLDQKRVREYENRQISYWKSDHRFDLDRSSYSKVPIDLDHPTKYYEDGYTPTQRLIGCAPYHQPAYMLPDGSHPPQYDLFCLVGPYGTQLGEIHYGLPTASMCEPEGVADADGVLCIDKKYYVPPLTTKPPTKEKTSENVPEKSKEDDEEYDLVLWLDAAGDKKTFLSFLLILVIMIVV</sequence>
<keyword evidence="2" id="KW-1185">Reference proteome</keyword>
<accession>A0A2G5TSG9</accession>
<protein>
    <submittedName>
        <fullName evidence="1">Uncharacterized protein</fullName>
    </submittedName>
</protein>
<dbReference type="EMBL" id="PDUG01000005">
    <property type="protein sequence ID" value="PIC30237.1"/>
    <property type="molecule type" value="Genomic_DNA"/>
</dbReference>